<name>A0A1N5T9A4_9ARCH</name>
<accession>A0A1N5T9A4</accession>
<reference evidence="3" key="3">
    <citation type="submission" date="2016-06" db="EMBL/GenBank/DDBJ databases">
        <authorList>
            <person name="Toshchakov V.S."/>
        </authorList>
    </citation>
    <scope>NUCLEOTIDE SEQUENCE [LARGE SCALE GENOMIC DNA]</scope>
    <source>
        <strain>PM4 (JCM 30641</strain>
        <strain evidence="3">\VKM B-2940)</strain>
    </source>
</reference>
<protein>
    <submittedName>
        <fullName evidence="1">Uncharacterized protein</fullName>
    </submittedName>
</protein>
<dbReference type="AlphaFoldDB" id="A0A1N5T9A4"/>
<evidence type="ECO:0000313" key="3">
    <source>
        <dbReference type="Proteomes" id="UP000187822"/>
    </source>
</evidence>
<evidence type="ECO:0000313" key="2">
    <source>
        <dbReference type="EMBL" id="SJK84347.1"/>
    </source>
</evidence>
<reference evidence="1 4" key="1">
    <citation type="submission" date="2016-04" db="EMBL/GenBank/DDBJ databases">
        <authorList>
            <person name="Evans L.H."/>
            <person name="Alamgir A."/>
            <person name="Owens N."/>
            <person name="Weber N.D."/>
            <person name="Virtaneva K."/>
            <person name="Barbian K."/>
            <person name="Babar A."/>
            <person name="Rosenke K."/>
        </authorList>
    </citation>
    <scope>NUCLEOTIDE SEQUENCE [LARGE SCALE GENOMIC DNA]</scope>
    <source>
        <strain evidence="1">S5</strain>
        <strain evidence="4">S5(T) (JCM 30642 \VKM B-2941)</strain>
    </source>
</reference>
<evidence type="ECO:0000313" key="4">
    <source>
        <dbReference type="Proteomes" id="UP000195607"/>
    </source>
</evidence>
<keyword evidence="3" id="KW-1185">Reference proteome</keyword>
<dbReference type="EMBL" id="LT671858">
    <property type="protein sequence ID" value="SIM44535.1"/>
    <property type="molecule type" value="Genomic_DNA"/>
</dbReference>
<dbReference type="Proteomes" id="UP000195607">
    <property type="component" value="Chromosome I"/>
</dbReference>
<dbReference type="STRING" id="1673428.CPM_0466"/>
<sequence length="48" mass="5491">MHTLSFTDLFSFKPATAIITDLRRGYYEENVNTILAPIFNSGDDNSFF</sequence>
<proteinExistence type="predicted"/>
<dbReference type="EMBL" id="LT719092">
    <property type="protein sequence ID" value="SJK84347.1"/>
    <property type="molecule type" value="Genomic_DNA"/>
</dbReference>
<reference evidence="2" key="2">
    <citation type="submission" date="2016-06" db="EMBL/GenBank/DDBJ databases">
        <authorList>
            <person name="Olsen C.W."/>
            <person name="Carey S."/>
            <person name="Hinshaw L."/>
            <person name="Karasin A.I."/>
        </authorList>
    </citation>
    <scope>NUCLEOTIDE SEQUENCE [LARGE SCALE GENOMIC DNA]</scope>
    <source>
        <strain evidence="2">PM4</strain>
    </source>
</reference>
<dbReference type="Proteomes" id="UP000187822">
    <property type="component" value="Chromosome I"/>
</dbReference>
<gene>
    <name evidence="2" type="ORF">CPM_0466</name>
    <name evidence="1" type="ORF">CSP5_0494</name>
</gene>
<dbReference type="KEGG" id="cdiv:CPM_0466"/>
<organism evidence="1 4">
    <name type="scientific">Cuniculiplasma divulgatum</name>
    <dbReference type="NCBI Taxonomy" id="1673428"/>
    <lineage>
        <taxon>Archaea</taxon>
        <taxon>Methanobacteriati</taxon>
        <taxon>Thermoplasmatota</taxon>
        <taxon>Thermoplasmata</taxon>
        <taxon>Thermoplasmatales</taxon>
        <taxon>Cuniculiplasmataceae</taxon>
        <taxon>Cuniculiplasma</taxon>
    </lineage>
</organism>
<evidence type="ECO:0000313" key="1">
    <source>
        <dbReference type="EMBL" id="SIM44535.1"/>
    </source>
</evidence>